<reference evidence="1" key="1">
    <citation type="submission" date="2022-03" db="EMBL/GenBank/DDBJ databases">
        <title>Description of Abyssus ytuae gen. nov., sp. nov., a novel member of the family Flavobacteriaceae isolated from the sediment of Mariana Trench.</title>
        <authorList>
            <person name="Zhang J."/>
            <person name="Xu X."/>
        </authorList>
    </citation>
    <scope>NUCLEOTIDE SEQUENCE</scope>
    <source>
        <strain evidence="1">MT3330</strain>
    </source>
</reference>
<gene>
    <name evidence="1" type="ORF">MQE35_07345</name>
</gene>
<dbReference type="Proteomes" id="UP000831290">
    <property type="component" value="Chromosome"/>
</dbReference>
<dbReference type="Pfam" id="PF01042">
    <property type="entry name" value="Ribonuc_L-PSP"/>
    <property type="match status" value="1"/>
</dbReference>
<evidence type="ECO:0000313" key="1">
    <source>
        <dbReference type="EMBL" id="UOB19103.1"/>
    </source>
</evidence>
<name>A0A9E7D3A7_9FLAO</name>
<sequence>MNRKNISSGSYLEKPIGFSRAVRIGNVISVSGTAPIAENGTTSFPNDLYNQTKTCIGIMKKAIEDAGGKLENVIRTRIYLKNAKEWEKAAKAHGEFFSEIQPACTFVEVKGFIKPDWLIETEADCII</sequence>
<dbReference type="InterPro" id="IPR006175">
    <property type="entry name" value="YjgF/YER057c/UK114"/>
</dbReference>
<dbReference type="SUPFAM" id="SSF55298">
    <property type="entry name" value="YjgF-like"/>
    <property type="match status" value="1"/>
</dbReference>
<dbReference type="PANTHER" id="PTHR43857:SF1">
    <property type="entry name" value="YJGH FAMILY PROTEIN"/>
    <property type="match status" value="1"/>
</dbReference>
<dbReference type="Gene3D" id="3.30.1330.40">
    <property type="entry name" value="RutC-like"/>
    <property type="match status" value="1"/>
</dbReference>
<dbReference type="EMBL" id="CP094358">
    <property type="protein sequence ID" value="UOB19103.1"/>
    <property type="molecule type" value="Genomic_DNA"/>
</dbReference>
<protein>
    <submittedName>
        <fullName evidence="1">RidA family protein</fullName>
    </submittedName>
</protein>
<organism evidence="1 2">
    <name type="scientific">Abyssalbus ytuae</name>
    <dbReference type="NCBI Taxonomy" id="2926907"/>
    <lineage>
        <taxon>Bacteria</taxon>
        <taxon>Pseudomonadati</taxon>
        <taxon>Bacteroidota</taxon>
        <taxon>Flavobacteriia</taxon>
        <taxon>Flavobacteriales</taxon>
        <taxon>Flavobacteriaceae</taxon>
        <taxon>Abyssalbus</taxon>
    </lineage>
</organism>
<dbReference type="AlphaFoldDB" id="A0A9E7D3A7"/>
<dbReference type="InterPro" id="IPR035959">
    <property type="entry name" value="RutC-like_sf"/>
</dbReference>
<accession>A0A9E7D3A7</accession>
<evidence type="ECO:0000313" key="2">
    <source>
        <dbReference type="Proteomes" id="UP000831290"/>
    </source>
</evidence>
<dbReference type="CDD" id="cd06154">
    <property type="entry name" value="YjgF_YER057c_UK114_like_6"/>
    <property type="match status" value="1"/>
</dbReference>
<dbReference type="PANTHER" id="PTHR43857">
    <property type="entry name" value="BLR7761 PROTEIN"/>
    <property type="match status" value="1"/>
</dbReference>
<proteinExistence type="predicted"/>
<dbReference type="KEGG" id="fbm:MQE35_07345"/>
<keyword evidence="2" id="KW-1185">Reference proteome</keyword>
<dbReference type="RefSeq" id="WP_255845720.1">
    <property type="nucleotide sequence ID" value="NZ_CP094358.1"/>
</dbReference>